<evidence type="ECO:0000256" key="1">
    <source>
        <dbReference type="SAM" id="MobiDB-lite"/>
    </source>
</evidence>
<dbReference type="EMBL" id="JXTB01000065">
    <property type="protein sequence ID" value="PON68198.1"/>
    <property type="molecule type" value="Genomic_DNA"/>
</dbReference>
<comment type="caution">
    <text evidence="2">The sequence shown here is derived from an EMBL/GenBank/DDBJ whole genome shotgun (WGS) entry which is preliminary data.</text>
</comment>
<evidence type="ECO:0000313" key="2">
    <source>
        <dbReference type="EMBL" id="PON68198.1"/>
    </source>
</evidence>
<evidence type="ECO:0000313" key="3">
    <source>
        <dbReference type="Proteomes" id="UP000237105"/>
    </source>
</evidence>
<keyword evidence="3" id="KW-1185">Reference proteome</keyword>
<accession>A0A2P5D4P1</accession>
<protein>
    <submittedName>
        <fullName evidence="2">Uncharacterized protein</fullName>
    </submittedName>
</protein>
<feature type="compositionally biased region" description="Basic and acidic residues" evidence="1">
    <location>
        <begin position="75"/>
        <end position="96"/>
    </location>
</feature>
<gene>
    <name evidence="2" type="ORF">PanWU01x14_097580</name>
</gene>
<feature type="non-terminal residue" evidence="2">
    <location>
        <position position="1"/>
    </location>
</feature>
<sequence>DETNLTGPVGGRMVDGIVAGGQKSEMASKLFSGEPVVGGDWRGAAKLRRGTGRLCRSVGWVDSCRSNAAAPPVVHGRERERDRGGGEREEREKEKGQGTWPCLIRL</sequence>
<dbReference type="Proteomes" id="UP000237105">
    <property type="component" value="Unassembled WGS sequence"/>
</dbReference>
<feature type="region of interest" description="Disordered" evidence="1">
    <location>
        <begin position="67"/>
        <end position="100"/>
    </location>
</feature>
<reference evidence="3" key="1">
    <citation type="submission" date="2016-06" db="EMBL/GenBank/DDBJ databases">
        <title>Parallel loss of symbiosis genes in relatives of nitrogen-fixing non-legume Parasponia.</title>
        <authorList>
            <person name="Van Velzen R."/>
            <person name="Holmer R."/>
            <person name="Bu F."/>
            <person name="Rutten L."/>
            <person name="Van Zeijl A."/>
            <person name="Liu W."/>
            <person name="Santuari L."/>
            <person name="Cao Q."/>
            <person name="Sharma T."/>
            <person name="Shen D."/>
            <person name="Roswanjaya Y."/>
            <person name="Wardhani T."/>
            <person name="Kalhor M.S."/>
            <person name="Jansen J."/>
            <person name="Van den Hoogen J."/>
            <person name="Gungor B."/>
            <person name="Hartog M."/>
            <person name="Hontelez J."/>
            <person name="Verver J."/>
            <person name="Yang W.-C."/>
            <person name="Schijlen E."/>
            <person name="Repin R."/>
            <person name="Schilthuizen M."/>
            <person name="Schranz E."/>
            <person name="Heidstra R."/>
            <person name="Miyata K."/>
            <person name="Fedorova E."/>
            <person name="Kohlen W."/>
            <person name="Bisseling T."/>
            <person name="Smit S."/>
            <person name="Geurts R."/>
        </authorList>
    </citation>
    <scope>NUCLEOTIDE SEQUENCE [LARGE SCALE GENOMIC DNA]</scope>
    <source>
        <strain evidence="3">cv. WU1-14</strain>
    </source>
</reference>
<proteinExistence type="predicted"/>
<organism evidence="2 3">
    <name type="scientific">Parasponia andersonii</name>
    <name type="common">Sponia andersonii</name>
    <dbReference type="NCBI Taxonomy" id="3476"/>
    <lineage>
        <taxon>Eukaryota</taxon>
        <taxon>Viridiplantae</taxon>
        <taxon>Streptophyta</taxon>
        <taxon>Embryophyta</taxon>
        <taxon>Tracheophyta</taxon>
        <taxon>Spermatophyta</taxon>
        <taxon>Magnoliopsida</taxon>
        <taxon>eudicotyledons</taxon>
        <taxon>Gunneridae</taxon>
        <taxon>Pentapetalae</taxon>
        <taxon>rosids</taxon>
        <taxon>fabids</taxon>
        <taxon>Rosales</taxon>
        <taxon>Cannabaceae</taxon>
        <taxon>Parasponia</taxon>
    </lineage>
</organism>
<name>A0A2P5D4P1_PARAD</name>
<dbReference type="AlphaFoldDB" id="A0A2P5D4P1"/>